<dbReference type="InterPro" id="IPR011011">
    <property type="entry name" value="Znf_FYVE_PHD"/>
</dbReference>
<accession>A0AAU9TSJ6</accession>
<name>A0AAU9TSJ6_EUPED</name>
<feature type="region of interest" description="Disordered" evidence="1">
    <location>
        <begin position="63"/>
        <end position="95"/>
    </location>
</feature>
<dbReference type="Gene3D" id="3.30.40.10">
    <property type="entry name" value="Zinc/RING finger domain, C3HC4 (zinc finger)"/>
    <property type="match status" value="1"/>
</dbReference>
<organism evidence="2 3">
    <name type="scientific">Euphydryas editha</name>
    <name type="common">Edith's checkerspot</name>
    <dbReference type="NCBI Taxonomy" id="104508"/>
    <lineage>
        <taxon>Eukaryota</taxon>
        <taxon>Metazoa</taxon>
        <taxon>Ecdysozoa</taxon>
        <taxon>Arthropoda</taxon>
        <taxon>Hexapoda</taxon>
        <taxon>Insecta</taxon>
        <taxon>Pterygota</taxon>
        <taxon>Neoptera</taxon>
        <taxon>Endopterygota</taxon>
        <taxon>Lepidoptera</taxon>
        <taxon>Glossata</taxon>
        <taxon>Ditrysia</taxon>
        <taxon>Papilionoidea</taxon>
        <taxon>Nymphalidae</taxon>
        <taxon>Nymphalinae</taxon>
        <taxon>Euphydryas</taxon>
    </lineage>
</organism>
<evidence type="ECO:0008006" key="4">
    <source>
        <dbReference type="Google" id="ProtNLM"/>
    </source>
</evidence>
<dbReference type="InterPro" id="IPR013083">
    <property type="entry name" value="Znf_RING/FYVE/PHD"/>
</dbReference>
<protein>
    <recommendedName>
        <fullName evidence="4">Zinc finger PHD-type domain-containing protein</fullName>
    </recommendedName>
</protein>
<gene>
    <name evidence="2" type="ORF">EEDITHA_LOCUS5701</name>
</gene>
<dbReference type="Proteomes" id="UP001153954">
    <property type="component" value="Unassembled WGS sequence"/>
</dbReference>
<dbReference type="AlphaFoldDB" id="A0AAU9TSJ6"/>
<dbReference type="EMBL" id="CAKOGL010000008">
    <property type="protein sequence ID" value="CAH2089669.1"/>
    <property type="molecule type" value="Genomic_DNA"/>
</dbReference>
<keyword evidence="3" id="KW-1185">Reference proteome</keyword>
<evidence type="ECO:0000256" key="1">
    <source>
        <dbReference type="SAM" id="MobiDB-lite"/>
    </source>
</evidence>
<reference evidence="2" key="1">
    <citation type="submission" date="2022-03" db="EMBL/GenBank/DDBJ databases">
        <authorList>
            <person name="Tunstrom K."/>
        </authorList>
    </citation>
    <scope>NUCLEOTIDE SEQUENCE</scope>
</reference>
<sequence>MLTSRDVDNPSACDLSTVAVPSTSDASNRLYIIEEVPIPDHHTITESYYLTPQCLSVNTDQITTTIPSPTRSKKEKERTKERAKEYTVDENDGNALNSDDESTICLECTEFYVDSVPGEQWVQCITCKLWAHSKCVRGNLMFFECKHCTSDIED</sequence>
<dbReference type="SUPFAM" id="SSF57903">
    <property type="entry name" value="FYVE/PHD zinc finger"/>
    <property type="match status" value="1"/>
</dbReference>
<feature type="compositionally biased region" description="Basic and acidic residues" evidence="1">
    <location>
        <begin position="72"/>
        <end position="87"/>
    </location>
</feature>
<evidence type="ECO:0000313" key="3">
    <source>
        <dbReference type="Proteomes" id="UP001153954"/>
    </source>
</evidence>
<evidence type="ECO:0000313" key="2">
    <source>
        <dbReference type="EMBL" id="CAH2089669.1"/>
    </source>
</evidence>
<comment type="caution">
    <text evidence="2">The sequence shown here is derived from an EMBL/GenBank/DDBJ whole genome shotgun (WGS) entry which is preliminary data.</text>
</comment>
<proteinExistence type="predicted"/>